<proteinExistence type="predicted"/>
<gene>
    <name evidence="6" type="ORF">Scaly_0060200</name>
</gene>
<feature type="region of interest" description="Disordered" evidence="4">
    <location>
        <begin position="1"/>
        <end position="21"/>
    </location>
</feature>
<sequence>MEWEKQQPEELNGRGGGGGGGGFVKVMTDEQMEVLRKQIAAYAAICEQLVDLHKSLSSQNDLAANLMVLGLEFESFVVMIMEMDFSYVQEKKFSICRVNGKIELSKYTSGVRFGNIYSDPLVTSGAHKITGRQRWTPTPMQLQILERIFNQGTHSVGRPKVQELTAELLQHGQISETNVYNWFQNRRARSKRKQQAAPANNGESETEMEAESAHEKAKPDYLQTPHILSSRNEHLTFQNPQASSAIHSVDPRTSKPEPMLPPEGSTSIDGSFGQIPLYQSMAPNPRMDQLLGKMEVPGNYNPYLEQDECNMAG</sequence>
<keyword evidence="2 3" id="KW-0238">DNA-binding</keyword>
<accession>A0AAW2SUM7</accession>
<evidence type="ECO:0000256" key="3">
    <source>
        <dbReference type="RuleBase" id="RU000682"/>
    </source>
</evidence>
<evidence type="ECO:0000256" key="4">
    <source>
        <dbReference type="SAM" id="MobiDB-lite"/>
    </source>
</evidence>
<dbReference type="CDD" id="cd00086">
    <property type="entry name" value="homeodomain"/>
    <property type="match status" value="1"/>
</dbReference>
<keyword evidence="2 3" id="KW-0539">Nucleus</keyword>
<comment type="subcellular location">
    <subcellularLocation>
        <location evidence="1 2 3">Nucleus</location>
    </subcellularLocation>
</comment>
<evidence type="ECO:0000313" key="6">
    <source>
        <dbReference type="EMBL" id="KAL0396118.1"/>
    </source>
</evidence>
<reference evidence="6" key="2">
    <citation type="journal article" date="2024" name="Plant">
        <title>Genomic evolution and insights into agronomic trait innovations of Sesamum species.</title>
        <authorList>
            <person name="Miao H."/>
            <person name="Wang L."/>
            <person name="Qu L."/>
            <person name="Liu H."/>
            <person name="Sun Y."/>
            <person name="Le M."/>
            <person name="Wang Q."/>
            <person name="Wei S."/>
            <person name="Zheng Y."/>
            <person name="Lin W."/>
            <person name="Duan Y."/>
            <person name="Cao H."/>
            <person name="Xiong S."/>
            <person name="Wang X."/>
            <person name="Wei L."/>
            <person name="Li C."/>
            <person name="Ma Q."/>
            <person name="Ju M."/>
            <person name="Zhao R."/>
            <person name="Li G."/>
            <person name="Mu C."/>
            <person name="Tian Q."/>
            <person name="Mei H."/>
            <person name="Zhang T."/>
            <person name="Gao T."/>
            <person name="Zhang H."/>
        </authorList>
    </citation>
    <scope>NUCLEOTIDE SEQUENCE</scope>
    <source>
        <strain evidence="6">KEN8</strain>
    </source>
</reference>
<feature type="compositionally biased region" description="Basic and acidic residues" evidence="4">
    <location>
        <begin position="1"/>
        <end position="12"/>
    </location>
</feature>
<evidence type="ECO:0000259" key="5">
    <source>
        <dbReference type="PROSITE" id="PS50071"/>
    </source>
</evidence>
<dbReference type="AlphaFoldDB" id="A0AAW2SUM7"/>
<feature type="region of interest" description="Disordered" evidence="4">
    <location>
        <begin position="241"/>
        <end position="268"/>
    </location>
</feature>
<dbReference type="SUPFAM" id="SSF46689">
    <property type="entry name" value="Homeodomain-like"/>
    <property type="match status" value="1"/>
</dbReference>
<dbReference type="PANTHER" id="PTHR46777:SF5">
    <property type="entry name" value="WUSCHEL-RELATED HOMEOBOX 13"/>
    <property type="match status" value="1"/>
</dbReference>
<dbReference type="Gene3D" id="1.10.10.60">
    <property type="entry name" value="Homeodomain-like"/>
    <property type="match status" value="1"/>
</dbReference>
<feature type="DNA-binding region" description="Homeobox" evidence="2">
    <location>
        <begin position="130"/>
        <end position="194"/>
    </location>
</feature>
<dbReference type="Pfam" id="PF00046">
    <property type="entry name" value="Homeodomain"/>
    <property type="match status" value="1"/>
</dbReference>
<feature type="domain" description="Homeobox" evidence="5">
    <location>
        <begin position="128"/>
        <end position="193"/>
    </location>
</feature>
<dbReference type="InterPro" id="IPR001356">
    <property type="entry name" value="HD"/>
</dbReference>
<protein>
    <submittedName>
        <fullName evidence="6">WUSCHEL-related homeobox 8</fullName>
    </submittedName>
</protein>
<dbReference type="PANTHER" id="PTHR46777">
    <property type="entry name" value="WUSCHEL-RELATED HOMEOBOX 13"/>
    <property type="match status" value="1"/>
</dbReference>
<comment type="caution">
    <text evidence="6">The sequence shown here is derived from an EMBL/GenBank/DDBJ whole genome shotgun (WGS) entry which is preliminary data.</text>
</comment>
<dbReference type="GO" id="GO:0003677">
    <property type="term" value="F:DNA binding"/>
    <property type="evidence" value="ECO:0007669"/>
    <property type="project" value="UniProtKB-UniRule"/>
</dbReference>
<dbReference type="PROSITE" id="PS50071">
    <property type="entry name" value="HOMEOBOX_2"/>
    <property type="match status" value="1"/>
</dbReference>
<evidence type="ECO:0000256" key="1">
    <source>
        <dbReference type="ARBA" id="ARBA00004123"/>
    </source>
</evidence>
<reference evidence="6" key="1">
    <citation type="submission" date="2020-06" db="EMBL/GenBank/DDBJ databases">
        <authorList>
            <person name="Li T."/>
            <person name="Hu X."/>
            <person name="Zhang T."/>
            <person name="Song X."/>
            <person name="Zhang H."/>
            <person name="Dai N."/>
            <person name="Sheng W."/>
            <person name="Hou X."/>
            <person name="Wei L."/>
        </authorList>
    </citation>
    <scope>NUCLEOTIDE SEQUENCE</scope>
    <source>
        <strain evidence="6">KEN8</strain>
        <tissue evidence="6">Leaf</tissue>
    </source>
</reference>
<evidence type="ECO:0000256" key="2">
    <source>
        <dbReference type="PROSITE-ProRule" id="PRU00108"/>
    </source>
</evidence>
<dbReference type="SMART" id="SM00389">
    <property type="entry name" value="HOX"/>
    <property type="match status" value="1"/>
</dbReference>
<name>A0AAW2SUM7_9LAMI</name>
<dbReference type="InterPro" id="IPR044559">
    <property type="entry name" value="WOX13-like"/>
</dbReference>
<organism evidence="6">
    <name type="scientific">Sesamum calycinum</name>
    <dbReference type="NCBI Taxonomy" id="2727403"/>
    <lineage>
        <taxon>Eukaryota</taxon>
        <taxon>Viridiplantae</taxon>
        <taxon>Streptophyta</taxon>
        <taxon>Embryophyta</taxon>
        <taxon>Tracheophyta</taxon>
        <taxon>Spermatophyta</taxon>
        <taxon>Magnoliopsida</taxon>
        <taxon>eudicotyledons</taxon>
        <taxon>Gunneridae</taxon>
        <taxon>Pentapetalae</taxon>
        <taxon>asterids</taxon>
        <taxon>lamiids</taxon>
        <taxon>Lamiales</taxon>
        <taxon>Pedaliaceae</taxon>
        <taxon>Sesamum</taxon>
    </lineage>
</organism>
<dbReference type="GO" id="GO:0003700">
    <property type="term" value="F:DNA-binding transcription factor activity"/>
    <property type="evidence" value="ECO:0007669"/>
    <property type="project" value="InterPro"/>
</dbReference>
<dbReference type="EMBL" id="JACGWM010000001">
    <property type="protein sequence ID" value="KAL0396118.1"/>
    <property type="molecule type" value="Genomic_DNA"/>
</dbReference>
<feature type="region of interest" description="Disordered" evidence="4">
    <location>
        <begin position="190"/>
        <end position="220"/>
    </location>
</feature>
<keyword evidence="2 3" id="KW-0371">Homeobox</keyword>
<dbReference type="InterPro" id="IPR009057">
    <property type="entry name" value="Homeodomain-like_sf"/>
</dbReference>
<dbReference type="GO" id="GO:0005634">
    <property type="term" value="C:nucleus"/>
    <property type="evidence" value="ECO:0007669"/>
    <property type="project" value="UniProtKB-SubCell"/>
</dbReference>